<dbReference type="RefSeq" id="WP_015263757.1">
    <property type="nucleotide sequence ID" value="NC_019903.1"/>
</dbReference>
<dbReference type="HOGENOM" id="CLU_1913668_0_0_9"/>
<dbReference type="Proteomes" id="UP000010797">
    <property type="component" value="Chromosome"/>
</dbReference>
<organism evidence="1 2">
    <name type="scientific">Desulfitobacterium dichloroeliminans (strain LMG P-21439 / DCA1)</name>
    <dbReference type="NCBI Taxonomy" id="871963"/>
    <lineage>
        <taxon>Bacteria</taxon>
        <taxon>Bacillati</taxon>
        <taxon>Bacillota</taxon>
        <taxon>Clostridia</taxon>
        <taxon>Eubacteriales</taxon>
        <taxon>Desulfitobacteriaceae</taxon>
        <taxon>Desulfitobacterium</taxon>
    </lineage>
</organism>
<evidence type="ECO:0000313" key="2">
    <source>
        <dbReference type="Proteomes" id="UP000010797"/>
    </source>
</evidence>
<accession>L0FDS0</accession>
<protein>
    <submittedName>
        <fullName evidence="1">Uncharacterized protein</fullName>
    </submittedName>
</protein>
<dbReference type="KEGG" id="ddl:Desdi_3415"/>
<gene>
    <name evidence="1" type="ordered locus">Desdi_3415</name>
</gene>
<keyword evidence="2" id="KW-1185">Reference proteome</keyword>
<reference evidence="2" key="1">
    <citation type="submission" date="2012-02" db="EMBL/GenBank/DDBJ databases">
        <title>Complete sequence of Desulfitobacterium dichloroeliminans LMG P-21439.</title>
        <authorList>
            <person name="Lucas S."/>
            <person name="Han J."/>
            <person name="Lapidus A."/>
            <person name="Cheng J.-F."/>
            <person name="Goodwin L."/>
            <person name="Pitluck S."/>
            <person name="Peters L."/>
            <person name="Ovchinnikova G."/>
            <person name="Teshima H."/>
            <person name="Detter J.C."/>
            <person name="Han C."/>
            <person name="Tapia R."/>
            <person name="Land M."/>
            <person name="Hauser L."/>
            <person name="Kyrpides N."/>
            <person name="Ivanova N."/>
            <person name="Pagani I."/>
            <person name="Kruse T."/>
            <person name="de Vos W.M."/>
            <person name="Boon N."/>
            <person name="Smidt H."/>
            <person name="Woyke T."/>
        </authorList>
    </citation>
    <scope>NUCLEOTIDE SEQUENCE [LARGE SCALE GENOMIC DNA]</scope>
    <source>
        <strain evidence="2">LMG P-21439 / DCA1</strain>
    </source>
</reference>
<dbReference type="EMBL" id="CP003344">
    <property type="protein sequence ID" value="AGA70801.1"/>
    <property type="molecule type" value="Genomic_DNA"/>
</dbReference>
<dbReference type="OrthoDB" id="1809344at2"/>
<name>L0FDS0_DESDL</name>
<evidence type="ECO:0000313" key="1">
    <source>
        <dbReference type="EMBL" id="AGA70801.1"/>
    </source>
</evidence>
<sequence length="124" mass="14780">MNIQLTALGAIVALLWLLADYWEWTMPATTEKKIIDWKRSCYKSQIIVKFINQESIDQQERFAFSLRYFIRDMEREMGIPIHCEIELSGQENQLTAEELRHIQCLKQAFSSFTWRLQESKPHLN</sequence>
<proteinExistence type="predicted"/>
<dbReference type="AlphaFoldDB" id="L0FDS0"/>